<evidence type="ECO:0000256" key="1">
    <source>
        <dbReference type="SAM" id="MobiDB-lite"/>
    </source>
</evidence>
<accession>A0A6A2XNC5</accession>
<reference evidence="2" key="1">
    <citation type="submission" date="2019-09" db="EMBL/GenBank/DDBJ databases">
        <title>Draft genome information of white flower Hibiscus syriacus.</title>
        <authorList>
            <person name="Kim Y.-M."/>
        </authorList>
    </citation>
    <scope>NUCLEOTIDE SEQUENCE [LARGE SCALE GENOMIC DNA]</scope>
    <source>
        <strain evidence="2">YM2019G1</strain>
    </source>
</reference>
<gene>
    <name evidence="2" type="ORF">F3Y22_tig00111540pilonHSYRG00123</name>
</gene>
<evidence type="ECO:0000313" key="3">
    <source>
        <dbReference type="Proteomes" id="UP000436088"/>
    </source>
</evidence>
<keyword evidence="3" id="KW-1185">Reference proteome</keyword>
<proteinExistence type="predicted"/>
<feature type="region of interest" description="Disordered" evidence="1">
    <location>
        <begin position="225"/>
        <end position="244"/>
    </location>
</feature>
<dbReference type="InterPro" id="IPR045881">
    <property type="entry name" value="MNM1-like"/>
</dbReference>
<name>A0A6A2XNC5_HIBSY</name>
<feature type="compositionally biased region" description="Polar residues" evidence="1">
    <location>
        <begin position="155"/>
        <end position="164"/>
    </location>
</feature>
<feature type="compositionally biased region" description="Basic residues" evidence="1">
    <location>
        <begin position="20"/>
        <end position="34"/>
    </location>
</feature>
<dbReference type="PANTHER" id="PTHR34682">
    <property type="entry name" value="AT HOOK MOTIF-CONTAINING PROTEIN"/>
    <property type="match status" value="1"/>
</dbReference>
<protein>
    <submittedName>
        <fullName evidence="2">Uncharacterized protein</fullName>
    </submittedName>
</protein>
<dbReference type="Proteomes" id="UP000436088">
    <property type="component" value="Unassembled WGS sequence"/>
</dbReference>
<dbReference type="EMBL" id="VEPZ02001363">
    <property type="protein sequence ID" value="KAE8677273.1"/>
    <property type="molecule type" value="Genomic_DNA"/>
</dbReference>
<feature type="compositionally biased region" description="Acidic residues" evidence="1">
    <location>
        <begin position="1"/>
        <end position="15"/>
    </location>
</feature>
<evidence type="ECO:0000313" key="2">
    <source>
        <dbReference type="EMBL" id="KAE8677273.1"/>
    </source>
</evidence>
<feature type="compositionally biased region" description="Polar residues" evidence="1">
    <location>
        <begin position="42"/>
        <end position="52"/>
    </location>
</feature>
<dbReference type="PANTHER" id="PTHR34682:SF1">
    <property type="entry name" value="PROTEIN METABOLIC NETWORK MODULATOR 1"/>
    <property type="match status" value="1"/>
</dbReference>
<organism evidence="2 3">
    <name type="scientific">Hibiscus syriacus</name>
    <name type="common">Rose of Sharon</name>
    <dbReference type="NCBI Taxonomy" id="106335"/>
    <lineage>
        <taxon>Eukaryota</taxon>
        <taxon>Viridiplantae</taxon>
        <taxon>Streptophyta</taxon>
        <taxon>Embryophyta</taxon>
        <taxon>Tracheophyta</taxon>
        <taxon>Spermatophyta</taxon>
        <taxon>Magnoliopsida</taxon>
        <taxon>eudicotyledons</taxon>
        <taxon>Gunneridae</taxon>
        <taxon>Pentapetalae</taxon>
        <taxon>rosids</taxon>
        <taxon>malvids</taxon>
        <taxon>Malvales</taxon>
        <taxon>Malvaceae</taxon>
        <taxon>Malvoideae</taxon>
        <taxon>Hibiscus</taxon>
    </lineage>
</organism>
<dbReference type="AlphaFoldDB" id="A0A6A2XNC5"/>
<feature type="region of interest" description="Disordered" evidence="1">
    <location>
        <begin position="1"/>
        <end position="54"/>
    </location>
</feature>
<feature type="compositionally biased region" description="Polar residues" evidence="1">
    <location>
        <begin position="226"/>
        <end position="237"/>
    </location>
</feature>
<comment type="caution">
    <text evidence="2">The sequence shown here is derived from an EMBL/GenBank/DDBJ whole genome shotgun (WGS) entry which is preliminary data.</text>
</comment>
<sequence length="244" mass="26933">MNQDNDQENNPDVSEDFLLKRNRGRPRKHPRHSLSRGEDALTSRNQNPNYAENTGIPPVFQGLNGNPSHQANPVNDDVMVGQAVSGVIDSAFDAGYLLTVRKKQDSLPTREEWNGSSSQWTAVANRGTVVPVLLQPATLSNGKVASQPPHLAASKGQQVSGSSDTAEEKSVNPMLTVGNQIFPTNLKVVMTPFRKAYKVKLFSHLKIYRTGKMTELLKAVQENMRENQASRIEQPTIDSEETET</sequence>
<feature type="region of interest" description="Disordered" evidence="1">
    <location>
        <begin position="141"/>
        <end position="169"/>
    </location>
</feature>